<gene>
    <name evidence="1" type="ORF">BW47_04185</name>
</gene>
<dbReference type="RefSeq" id="WP_012056998.1">
    <property type="nucleotide sequence ID" value="NZ_CP007389.1"/>
</dbReference>
<reference evidence="1 2" key="1">
    <citation type="submission" date="2014-02" db="EMBL/GenBank/DDBJ databases">
        <title>Diversity of Thermotogales isolates from hydrothermal vents.</title>
        <authorList>
            <person name="Haverkamp T.H.A."/>
            <person name="Lossouarn J."/>
            <person name="Geslin C."/>
            <person name="Nesbo C.L."/>
        </authorList>
    </citation>
    <scope>NUCLEOTIDE SEQUENCE [LARGE SCALE GENOMIC DNA]</scope>
    <source>
        <strain evidence="1 2">431</strain>
    </source>
</reference>
<accession>A0ABM6GDV8</accession>
<dbReference type="Proteomes" id="UP000185490">
    <property type="component" value="Chromosome"/>
</dbReference>
<name>A0ABM6GDV8_9BACT</name>
<protein>
    <recommendedName>
        <fullName evidence="3">DUF4340 domain-containing protein</fullName>
    </recommendedName>
</protein>
<proteinExistence type="predicted"/>
<keyword evidence="2" id="KW-1185">Reference proteome</keyword>
<sequence length="239" mass="28365">MKKFLYATLLITPIFLFSQSYHAFRLIFEYYKDQLQIVRYEEVFCEDGNKIVFVKVPKKVTWVKFEGKYYIGTNRTLKLSPPINDLEDIFYKYLYTHKISEDFDGEITISEKLFTIKAEKKDGMIKKIIRKFNDILTEMHFVYLPSNLTFEKVLSTFQLINKSDIPLKIYNILDNFLWFSPKVLEDDLEIYAVDKNGEEVILLLSKKKGTYKINDFYLTIKKASKSTREEIENEIGNLN</sequence>
<organism evidence="1 2">
    <name type="scientific">Thermosipho melanesiensis</name>
    <dbReference type="NCBI Taxonomy" id="46541"/>
    <lineage>
        <taxon>Bacteria</taxon>
        <taxon>Thermotogati</taxon>
        <taxon>Thermotogota</taxon>
        <taxon>Thermotogae</taxon>
        <taxon>Thermotogales</taxon>
        <taxon>Fervidobacteriaceae</taxon>
        <taxon>Thermosipho</taxon>
    </lineage>
</organism>
<dbReference type="EMBL" id="CP007389">
    <property type="protein sequence ID" value="APT73776.1"/>
    <property type="molecule type" value="Genomic_DNA"/>
</dbReference>
<evidence type="ECO:0000313" key="2">
    <source>
        <dbReference type="Proteomes" id="UP000185490"/>
    </source>
</evidence>
<evidence type="ECO:0008006" key="3">
    <source>
        <dbReference type="Google" id="ProtNLM"/>
    </source>
</evidence>
<evidence type="ECO:0000313" key="1">
    <source>
        <dbReference type="EMBL" id="APT73776.1"/>
    </source>
</evidence>